<keyword evidence="2" id="KW-0732">Signal</keyword>
<feature type="signal peptide" evidence="2">
    <location>
        <begin position="1"/>
        <end position="19"/>
    </location>
</feature>
<feature type="domain" description="DUF6443" evidence="3">
    <location>
        <begin position="33"/>
        <end position="148"/>
    </location>
</feature>
<protein>
    <submittedName>
        <fullName evidence="4">Sugar-binding protein</fullName>
    </submittedName>
</protein>
<dbReference type="RefSeq" id="WP_048507187.1">
    <property type="nucleotide sequence ID" value="NZ_LFND01000004.1"/>
</dbReference>
<name>A0A0J7I969_9FLAO</name>
<comment type="caution">
    <text evidence="4">The sequence shown here is derived from an EMBL/GenBank/DDBJ whole genome shotgun (WGS) entry which is preliminary data.</text>
</comment>
<feature type="region of interest" description="Disordered" evidence="1">
    <location>
        <begin position="397"/>
        <end position="423"/>
    </location>
</feature>
<evidence type="ECO:0000259" key="3">
    <source>
        <dbReference type="Pfam" id="PF20041"/>
    </source>
</evidence>
<reference evidence="4 5" key="1">
    <citation type="journal article" date="2013" name="Int. J. Syst. Evol. Microbiol.">
        <title>Chryseobacterium angstadtii sp. nov., isolated from a newt tank.</title>
        <authorList>
            <person name="Kirk K.E."/>
            <person name="Hoffman J.A."/>
            <person name="Smith K.A."/>
            <person name="Strahan B.L."/>
            <person name="Failor K.C."/>
            <person name="Krebs J.E."/>
            <person name="Gale A.N."/>
            <person name="Do T.D."/>
            <person name="Sontag T.C."/>
            <person name="Batties A.M."/>
            <person name="Mistiszyn K."/>
            <person name="Newman J.D."/>
        </authorList>
    </citation>
    <scope>NUCLEOTIDE SEQUENCE [LARGE SCALE GENOMIC DNA]</scope>
    <source>
        <strain evidence="4 5">KM</strain>
    </source>
</reference>
<dbReference type="Gene3D" id="2.180.10.10">
    <property type="entry name" value="RHS repeat-associated core"/>
    <property type="match status" value="1"/>
</dbReference>
<evidence type="ECO:0000256" key="1">
    <source>
        <dbReference type="SAM" id="MobiDB-lite"/>
    </source>
</evidence>
<keyword evidence="5" id="KW-1185">Reference proteome</keyword>
<dbReference type="Pfam" id="PF20041">
    <property type="entry name" value="DUF6443"/>
    <property type="match status" value="1"/>
</dbReference>
<dbReference type="AlphaFoldDB" id="A0A0J7I969"/>
<sequence>MKKILIPVGMLLTAHSVQAQLTQGENYIQTKTYLDYNGAQPSKTLETVQYFDGLGRPKQIINVKSSPLGRDVVTHIEYDAFGRQVLDFLPVPQSGTLNGAIVPSSLANATQPDIYGSEKIYAEKVLENSPLDRILEQKNVGTAWNTKPVKFAYDAVTVADRVKKFTTVTTWENGATKSELKEEWLYTDGQLYKNSVKDEDGNETIEFKNGQGQIVLVRKVINVDEYADTNYVYNEYNQLAFVIPPLASIRGDIAANTTKHDELCYQYRYDGKGRLVEKKLPGKGWEFMVYDKADRLLLTQDAVMASQNKWLMTKYDMLGRIAYTGIANNNSSRSVLQNQIADLVIYDARHSSGFFRNGITVYYTSVYLNVDTLLSVNYYDSYPQGYDFNPPFPTTIQGEPVLTETPSSDGRSTKGLPVMSLVK</sequence>
<dbReference type="InterPro" id="IPR045619">
    <property type="entry name" value="DUF6443"/>
</dbReference>
<evidence type="ECO:0000256" key="2">
    <source>
        <dbReference type="SAM" id="SignalP"/>
    </source>
</evidence>
<dbReference type="Proteomes" id="UP000036261">
    <property type="component" value="Unassembled WGS sequence"/>
</dbReference>
<dbReference type="STRING" id="558151.ACM46_13385"/>
<gene>
    <name evidence="4" type="ORF">ACM46_13385</name>
</gene>
<feature type="non-terminal residue" evidence="4">
    <location>
        <position position="423"/>
    </location>
</feature>
<dbReference type="EMBL" id="LFND01000004">
    <property type="protein sequence ID" value="KMQ62948.1"/>
    <property type="molecule type" value="Genomic_DNA"/>
</dbReference>
<proteinExistence type="predicted"/>
<evidence type="ECO:0000313" key="4">
    <source>
        <dbReference type="EMBL" id="KMQ62948.1"/>
    </source>
</evidence>
<accession>A0A0J7I969</accession>
<evidence type="ECO:0000313" key="5">
    <source>
        <dbReference type="Proteomes" id="UP000036261"/>
    </source>
</evidence>
<organism evidence="4 5">
    <name type="scientific">Chryseobacterium angstadtii</name>
    <dbReference type="NCBI Taxonomy" id="558151"/>
    <lineage>
        <taxon>Bacteria</taxon>
        <taxon>Pseudomonadati</taxon>
        <taxon>Bacteroidota</taxon>
        <taxon>Flavobacteriia</taxon>
        <taxon>Flavobacteriales</taxon>
        <taxon>Weeksellaceae</taxon>
        <taxon>Chryseobacterium group</taxon>
        <taxon>Chryseobacterium</taxon>
    </lineage>
</organism>
<feature type="chain" id="PRO_5005288191" evidence="2">
    <location>
        <begin position="20"/>
        <end position="423"/>
    </location>
</feature>